<dbReference type="GO" id="GO:0016832">
    <property type="term" value="F:aldehyde-lyase activity"/>
    <property type="evidence" value="ECO:0007669"/>
    <property type="project" value="InterPro"/>
</dbReference>
<dbReference type="InterPro" id="IPR006268">
    <property type="entry name" value="DAHP_syn_2"/>
</dbReference>
<dbReference type="RefSeq" id="WP_338604802.1">
    <property type="nucleotide sequence ID" value="NZ_AP028679.1"/>
</dbReference>
<dbReference type="Gene3D" id="3.30.70.1140">
    <property type="entry name" value="Phospho-2-dehydro-3-deoxyheptonate aldolase, domain 1"/>
    <property type="match status" value="1"/>
</dbReference>
<dbReference type="GO" id="GO:0009073">
    <property type="term" value="P:aromatic amino acid family biosynthetic process"/>
    <property type="evidence" value="ECO:0007669"/>
    <property type="project" value="InterPro"/>
</dbReference>
<dbReference type="Pfam" id="PF00793">
    <property type="entry name" value="DAHP_synth_1"/>
    <property type="match status" value="1"/>
</dbReference>
<dbReference type="Proteomes" id="UP001366166">
    <property type="component" value="Chromosome"/>
</dbReference>
<reference evidence="5" key="1">
    <citation type="journal article" date="2023" name="Arch. Microbiol.">
        <title>Desulfoferula mesophilus gen. nov. sp. nov., a mesophilic sulfate-reducing bacterium isolated from a brackish lake sediment.</title>
        <authorList>
            <person name="Watanabe T."/>
            <person name="Yabe T."/>
            <person name="Tsuji J.M."/>
            <person name="Fukui M."/>
        </authorList>
    </citation>
    <scope>NUCLEOTIDE SEQUENCE [LARGE SCALE GENOMIC DNA]</scope>
    <source>
        <strain evidence="5">12FAK</strain>
    </source>
</reference>
<sequence length="356" mass="38632">MIIQLKASAGKSGLEKIVSHLAQDGVPRERLDIFSGDTYTLVGVKGDAGKLDLDKYQALDYVLTVHRISDPFKELSRQFHPDDTLIELRGGHCLGRDLSVIAGPCAIESREQLFRTAELVARAGANILRGGAFKPRTIHRSFQGLGEEGLKLLAEAREAVGLPVISEIMDARDIPLFVEYDIDIWQVGARNCLNYTFLDALSQVPNPKPVLLKRGDHVSLNELLGAALRLYEGNPQVILCERGDKTADRVHRNVLNLNNVSYLKHHYHLPVIVDPSHGTGVRELVGDLGLAGMAAGADGLMVEVHHQPEKALCDGAQSLNQEFAALVPLAADIHRMRNALSAAQAAKYGGLAAMAG</sequence>
<organism evidence="4 5">
    <name type="scientific">Desulfoferula mesophila</name>
    <dbReference type="NCBI Taxonomy" id="3058419"/>
    <lineage>
        <taxon>Bacteria</taxon>
        <taxon>Pseudomonadati</taxon>
        <taxon>Thermodesulfobacteriota</taxon>
        <taxon>Desulfarculia</taxon>
        <taxon>Desulfarculales</taxon>
        <taxon>Desulfarculaceae</taxon>
        <taxon>Desulfoferula</taxon>
    </lineage>
</organism>
<dbReference type="InterPro" id="IPR052899">
    <property type="entry name" value="Class-I_DAHP_synthase"/>
</dbReference>
<dbReference type="PANTHER" id="PTHR43018">
    <property type="entry name" value="PHOSPHO-2-DEHYDRO-3-DEOXYHEPTONATE ALDOLASE"/>
    <property type="match status" value="1"/>
</dbReference>
<evidence type="ECO:0000259" key="2">
    <source>
        <dbReference type="Pfam" id="PF00793"/>
    </source>
</evidence>
<dbReference type="AlphaFoldDB" id="A0AAU9EMQ0"/>
<evidence type="ECO:0000313" key="4">
    <source>
        <dbReference type="EMBL" id="BEQ13270.1"/>
    </source>
</evidence>
<dbReference type="InterPro" id="IPR041071">
    <property type="entry name" value="DAHP_snth_FXD"/>
</dbReference>
<evidence type="ECO:0000259" key="3">
    <source>
        <dbReference type="Pfam" id="PF18152"/>
    </source>
</evidence>
<dbReference type="EMBL" id="AP028679">
    <property type="protein sequence ID" value="BEQ13270.1"/>
    <property type="molecule type" value="Genomic_DNA"/>
</dbReference>
<evidence type="ECO:0000256" key="1">
    <source>
        <dbReference type="ARBA" id="ARBA00022679"/>
    </source>
</evidence>
<dbReference type="NCBIfam" id="NF006421">
    <property type="entry name" value="PRK08673.1"/>
    <property type="match status" value="1"/>
</dbReference>
<evidence type="ECO:0000313" key="5">
    <source>
        <dbReference type="Proteomes" id="UP001366166"/>
    </source>
</evidence>
<accession>A0AAU9EMQ0</accession>
<dbReference type="SUPFAM" id="SSF51569">
    <property type="entry name" value="Aldolase"/>
    <property type="match status" value="1"/>
</dbReference>
<feature type="domain" description="DAHP synthase ferredoxin-like" evidence="3">
    <location>
        <begin position="1"/>
        <end position="69"/>
    </location>
</feature>
<dbReference type="Gene3D" id="3.20.20.70">
    <property type="entry name" value="Aldolase class I"/>
    <property type="match status" value="1"/>
</dbReference>
<proteinExistence type="predicted"/>
<keyword evidence="1" id="KW-0808">Transferase</keyword>
<dbReference type="KEGG" id="dmp:FAK_03360"/>
<dbReference type="PANTHER" id="PTHR43018:SF1">
    <property type="entry name" value="PROTEIN AROA(G)"/>
    <property type="match status" value="1"/>
</dbReference>
<dbReference type="NCBIfam" id="TIGR01361">
    <property type="entry name" value="DAHP_synth_Bsub"/>
    <property type="match status" value="1"/>
</dbReference>
<dbReference type="GO" id="GO:0016740">
    <property type="term" value="F:transferase activity"/>
    <property type="evidence" value="ECO:0007669"/>
    <property type="project" value="UniProtKB-KW"/>
</dbReference>
<dbReference type="InterPro" id="IPR013785">
    <property type="entry name" value="Aldolase_TIM"/>
</dbReference>
<gene>
    <name evidence="4" type="ORF">FAK_03360</name>
</gene>
<name>A0AAU9EMQ0_9BACT</name>
<protein>
    <submittedName>
        <fullName evidence="4">3-deoxy-7-phosphoheptulonate synthase</fullName>
    </submittedName>
</protein>
<feature type="domain" description="DAHP synthetase I/KDSA" evidence="2">
    <location>
        <begin position="95"/>
        <end position="321"/>
    </location>
</feature>
<dbReference type="InterPro" id="IPR006218">
    <property type="entry name" value="DAHP1/KDSA"/>
</dbReference>
<keyword evidence="5" id="KW-1185">Reference proteome</keyword>
<dbReference type="Pfam" id="PF18152">
    <property type="entry name" value="DAHP_snth_FXD"/>
    <property type="match status" value="1"/>
</dbReference>